<dbReference type="OrthoDB" id="666364at2759"/>
<evidence type="ECO:0000313" key="4">
    <source>
        <dbReference type="EMBL" id="KAG0726452.1"/>
    </source>
</evidence>
<accession>A0A8J5D1T3</accession>
<feature type="region of interest" description="Disordered" evidence="2">
    <location>
        <begin position="171"/>
        <end position="194"/>
    </location>
</feature>
<proteinExistence type="inferred from homology"/>
<evidence type="ECO:0000256" key="1">
    <source>
        <dbReference type="ARBA" id="ARBA00010197"/>
    </source>
</evidence>
<evidence type="ECO:0000256" key="2">
    <source>
        <dbReference type="SAM" id="MobiDB-lite"/>
    </source>
</evidence>
<dbReference type="GO" id="GO:0000398">
    <property type="term" value="P:mRNA splicing, via spliceosome"/>
    <property type="evidence" value="ECO:0007669"/>
    <property type="project" value="InterPro"/>
</dbReference>
<protein>
    <submittedName>
        <fullName evidence="4">Puff-specific protein Bx42</fullName>
    </submittedName>
</protein>
<feature type="compositionally biased region" description="Basic and acidic residues" evidence="2">
    <location>
        <begin position="397"/>
        <end position="417"/>
    </location>
</feature>
<name>A0A8J5D1T3_CHIOP</name>
<dbReference type="Proteomes" id="UP000770661">
    <property type="component" value="Unassembled WGS sequence"/>
</dbReference>
<evidence type="ECO:0000259" key="3">
    <source>
        <dbReference type="Pfam" id="PF02731"/>
    </source>
</evidence>
<feature type="region of interest" description="Disordered" evidence="2">
    <location>
        <begin position="107"/>
        <end position="126"/>
    </location>
</feature>
<evidence type="ECO:0000313" key="5">
    <source>
        <dbReference type="Proteomes" id="UP000770661"/>
    </source>
</evidence>
<gene>
    <name evidence="4" type="primary">Bx42</name>
    <name evidence="4" type="ORF">GWK47_036531</name>
</gene>
<feature type="region of interest" description="Disordered" evidence="2">
    <location>
        <begin position="565"/>
        <end position="589"/>
    </location>
</feature>
<feature type="compositionally biased region" description="Basic and acidic residues" evidence="2">
    <location>
        <begin position="565"/>
        <end position="583"/>
    </location>
</feature>
<dbReference type="InterPro" id="IPR004015">
    <property type="entry name" value="SKI-int_prot_SKIP_SNW-dom"/>
</dbReference>
<feature type="domain" description="SKI-interacting protein SKIP SNW" evidence="3">
    <location>
        <begin position="224"/>
        <end position="383"/>
    </location>
</feature>
<comment type="similarity">
    <text evidence="1">Belongs to the SNW family.</text>
</comment>
<sequence length="589" mass="64932">MTLCFLSYPSPGKTTGEALSSAIGQQRTNILPPVSAPVWDREHDDRRRRQQQAQQQQQALVTASRAAPPYGHRKGWLPRSQDDFSDGGAFPECHIAQYPLGMGKATSGDSGGGGGGGGGGAGGGGGGGSTGNNALAVQLDEKGKVKYDVLARQGHAKDKIVYSKLTDLLPSSITSEDDPELQRPSTEEIEDTTEKTRQALEKLTQGKISSAMPVRCAEKQGPAQYIRYTPSQQGVSFNSGATQRVIRMVEQPKDPMEPPKFKINKKVPRGPPSPPAPVMHSPTRKVTVKEQQEWRIPPCVSNWKNAKGYTIPLDKRLAADGRGLQSVHINEKFAKLAEALYIADRKAREQVEMRSQLEKRMAQKEKTRKEELLKGLAKKAREEHAGLRTVPTGPTDDAEREREKLRQDRARDRKRETAIANSSADKRGKLANRERDVTEQIALGLPQKTSAGGEAQFDQRLFNQSKGMDTGFGDDEAYNVYDMPWRNTDNMGSNIYRPTRAAENEYGAGLEQLMSTNRFVPDRGFSGADTSTNRSGPVEFKRSGAGDEKDEDDLFGVIGLLSEAKKASKRNADTEDRGRDDRDKRRKRD</sequence>
<organism evidence="4 5">
    <name type="scientific">Chionoecetes opilio</name>
    <name type="common">Atlantic snow crab</name>
    <name type="synonym">Cancer opilio</name>
    <dbReference type="NCBI Taxonomy" id="41210"/>
    <lineage>
        <taxon>Eukaryota</taxon>
        <taxon>Metazoa</taxon>
        <taxon>Ecdysozoa</taxon>
        <taxon>Arthropoda</taxon>
        <taxon>Crustacea</taxon>
        <taxon>Multicrustacea</taxon>
        <taxon>Malacostraca</taxon>
        <taxon>Eumalacostraca</taxon>
        <taxon>Eucarida</taxon>
        <taxon>Decapoda</taxon>
        <taxon>Pleocyemata</taxon>
        <taxon>Brachyura</taxon>
        <taxon>Eubrachyura</taxon>
        <taxon>Majoidea</taxon>
        <taxon>Majidae</taxon>
        <taxon>Chionoecetes</taxon>
    </lineage>
</organism>
<dbReference type="Pfam" id="PF02731">
    <property type="entry name" value="SKIP_SNW"/>
    <property type="match status" value="1"/>
</dbReference>
<comment type="caution">
    <text evidence="4">The sequence shown here is derived from an EMBL/GenBank/DDBJ whole genome shotgun (WGS) entry which is preliminary data.</text>
</comment>
<keyword evidence="5" id="KW-1185">Reference proteome</keyword>
<reference evidence="4" key="1">
    <citation type="submission" date="2020-07" db="EMBL/GenBank/DDBJ databases">
        <title>The High-quality genome of the commercially important snow crab, Chionoecetes opilio.</title>
        <authorList>
            <person name="Jeong J.-H."/>
            <person name="Ryu S."/>
        </authorList>
    </citation>
    <scope>NUCLEOTIDE SEQUENCE</scope>
    <source>
        <strain evidence="4">MADBK_172401_WGS</strain>
        <tissue evidence="4">Digestive gland</tissue>
    </source>
</reference>
<feature type="region of interest" description="Disordered" evidence="2">
    <location>
        <begin position="519"/>
        <end position="552"/>
    </location>
</feature>
<feature type="region of interest" description="Disordered" evidence="2">
    <location>
        <begin position="33"/>
        <end position="83"/>
    </location>
</feature>
<dbReference type="AlphaFoldDB" id="A0A8J5D1T3"/>
<dbReference type="GO" id="GO:0005681">
    <property type="term" value="C:spliceosomal complex"/>
    <property type="evidence" value="ECO:0007669"/>
    <property type="project" value="InterPro"/>
</dbReference>
<dbReference type="InterPro" id="IPR017862">
    <property type="entry name" value="SKI-int_prot_SKIP"/>
</dbReference>
<dbReference type="EMBL" id="JACEEZ010004406">
    <property type="protein sequence ID" value="KAG0726452.1"/>
    <property type="molecule type" value="Genomic_DNA"/>
</dbReference>
<feature type="region of interest" description="Disordered" evidence="2">
    <location>
        <begin position="380"/>
        <end position="432"/>
    </location>
</feature>
<feature type="region of interest" description="Disordered" evidence="2">
    <location>
        <begin position="253"/>
        <end position="290"/>
    </location>
</feature>
<dbReference type="PANTHER" id="PTHR12096">
    <property type="entry name" value="NUCLEAR PROTEIN SKIP-RELATED"/>
    <property type="match status" value="1"/>
</dbReference>
<feature type="compositionally biased region" description="Gly residues" evidence="2">
    <location>
        <begin position="109"/>
        <end position="126"/>
    </location>
</feature>